<reference evidence="2 3" key="1">
    <citation type="journal article" date="2015" name="Nature">
        <title>rRNA introns, odd ribosomes, and small enigmatic genomes across a large radiation of phyla.</title>
        <authorList>
            <person name="Brown C.T."/>
            <person name="Hug L.A."/>
            <person name="Thomas B.C."/>
            <person name="Sharon I."/>
            <person name="Castelle C.J."/>
            <person name="Singh A."/>
            <person name="Wilkins M.J."/>
            <person name="Williams K.H."/>
            <person name="Banfield J.F."/>
        </authorList>
    </citation>
    <scope>NUCLEOTIDE SEQUENCE [LARGE SCALE GENOMIC DNA]</scope>
</reference>
<feature type="transmembrane region" description="Helical" evidence="1">
    <location>
        <begin position="83"/>
        <end position="103"/>
    </location>
</feature>
<organism evidence="2 3">
    <name type="scientific">Candidatus Curtissbacteria bacterium GW2011_GWA2_41_24</name>
    <dbReference type="NCBI Taxonomy" id="1618411"/>
    <lineage>
        <taxon>Bacteria</taxon>
        <taxon>Candidatus Curtissiibacteriota</taxon>
    </lineage>
</organism>
<keyword evidence="1" id="KW-0472">Membrane</keyword>
<feature type="transmembrane region" description="Helical" evidence="1">
    <location>
        <begin position="293"/>
        <end position="313"/>
    </location>
</feature>
<dbReference type="EMBL" id="LCBC01000005">
    <property type="protein sequence ID" value="KKS04526.1"/>
    <property type="molecule type" value="Genomic_DNA"/>
</dbReference>
<feature type="transmembrane region" description="Helical" evidence="1">
    <location>
        <begin position="147"/>
        <end position="172"/>
    </location>
</feature>
<feature type="transmembrane region" description="Helical" evidence="1">
    <location>
        <begin position="265"/>
        <end position="286"/>
    </location>
</feature>
<dbReference type="AlphaFoldDB" id="A0A0G0Y4Z3"/>
<comment type="caution">
    <text evidence="2">The sequence shown here is derived from an EMBL/GenBank/DDBJ whole genome shotgun (WGS) entry which is preliminary data.</text>
</comment>
<feature type="transmembrane region" description="Helical" evidence="1">
    <location>
        <begin position="179"/>
        <end position="196"/>
    </location>
</feature>
<feature type="transmembrane region" description="Helical" evidence="1">
    <location>
        <begin position="59"/>
        <end position="77"/>
    </location>
</feature>
<feature type="transmembrane region" description="Helical" evidence="1">
    <location>
        <begin position="228"/>
        <end position="245"/>
    </location>
</feature>
<keyword evidence="1" id="KW-1133">Transmembrane helix</keyword>
<gene>
    <name evidence="2" type="ORF">UU56_C0005G0025</name>
</gene>
<feature type="transmembrane region" description="Helical" evidence="1">
    <location>
        <begin position="325"/>
        <end position="345"/>
    </location>
</feature>
<evidence type="ECO:0000313" key="2">
    <source>
        <dbReference type="EMBL" id="KKS04526.1"/>
    </source>
</evidence>
<name>A0A0G0Y4Z3_9BACT</name>
<proteinExistence type="predicted"/>
<feature type="transmembrane region" description="Helical" evidence="1">
    <location>
        <begin position="110"/>
        <end position="135"/>
    </location>
</feature>
<dbReference type="Proteomes" id="UP000034493">
    <property type="component" value="Unassembled WGS sequence"/>
</dbReference>
<feature type="transmembrane region" description="Helical" evidence="1">
    <location>
        <begin position="366"/>
        <end position="390"/>
    </location>
</feature>
<accession>A0A0G0Y4Z3</accession>
<keyword evidence="1" id="KW-0812">Transmembrane</keyword>
<evidence type="ECO:0000256" key="1">
    <source>
        <dbReference type="SAM" id="Phobius"/>
    </source>
</evidence>
<feature type="transmembrane region" description="Helical" evidence="1">
    <location>
        <begin position="33"/>
        <end position="52"/>
    </location>
</feature>
<protein>
    <submittedName>
        <fullName evidence="2">Uncharacterized protein</fullName>
    </submittedName>
</protein>
<feature type="transmembrane region" description="Helical" evidence="1">
    <location>
        <begin position="433"/>
        <end position="454"/>
    </location>
</feature>
<evidence type="ECO:0000313" key="3">
    <source>
        <dbReference type="Proteomes" id="UP000034493"/>
    </source>
</evidence>
<sequence length="460" mass="52164">MDPQNIPKRPLFWFNRRSATNGYPVILFDRINLIYIGVFVLLSFVIFWPIIAKITFEEVFFTPLVPFLISVLSIFGFNADSSLRFLFIGSLMISTVGIYLFVYDLTKRRVTAILASVLYLIPPMPIFILSLFFSGRYQSQLISAKSFFTIIYGDGAHFLALALIAFAALFFLRYIKSDKTSDLVITVLACAFILLASRSQALSLFLVLTVVALTDLFLGNARIKFKRFLLVLLISLGLVSFWYTPSFWQETLIGFFNQLKVNLKFLFPLPVTIGFLTLFASFVFFGKREDRQPIFFSFLLFIIFLILVGEWLWYQRSLLPHPQRLVPNLNMFAAIVSALTLTAIIDRLRLVKTLAVETWSAAGKALGALIFGVVSFLLLAILAFVVSPWVTLLISGPNGLWTKIKMGVLADRQETLAFAGKNFGLVRQHTDGWQLWLGVALSLFFMAILIYMILKNEGEE</sequence>